<evidence type="ECO:0000313" key="1">
    <source>
        <dbReference type="EMBL" id="CAB4219406.1"/>
    </source>
</evidence>
<accession>A0A6J5SWS8</accession>
<evidence type="ECO:0008006" key="2">
    <source>
        <dbReference type="Google" id="ProtNLM"/>
    </source>
</evidence>
<organism evidence="1">
    <name type="scientific">uncultured Caudovirales phage</name>
    <dbReference type="NCBI Taxonomy" id="2100421"/>
    <lineage>
        <taxon>Viruses</taxon>
        <taxon>Duplodnaviria</taxon>
        <taxon>Heunggongvirae</taxon>
        <taxon>Uroviricota</taxon>
        <taxon>Caudoviricetes</taxon>
        <taxon>Peduoviridae</taxon>
        <taxon>Maltschvirus</taxon>
        <taxon>Maltschvirus maltsch</taxon>
    </lineage>
</organism>
<reference evidence="1" key="1">
    <citation type="submission" date="2020-05" db="EMBL/GenBank/DDBJ databases">
        <authorList>
            <person name="Chiriac C."/>
            <person name="Salcher M."/>
            <person name="Ghai R."/>
            <person name="Kavagutti S V."/>
        </authorList>
    </citation>
    <scope>NUCLEOTIDE SEQUENCE</scope>
</reference>
<sequence length="103" mass="11750">MTEEPDWKLEAEKIDVHGADARDWADALFAAYALGKRHATEWRPTHKHLKSGHVYRVIVRAEIESDLRPCVVYDDKAGRTWVRPAAEFDDGRFQPLPAPPEAT</sequence>
<gene>
    <name evidence="1" type="ORF">UFOVP1619_7</name>
</gene>
<name>A0A6J5SWS8_9CAUD</name>
<protein>
    <recommendedName>
        <fullName evidence="2">DUF1653 domain-containing protein</fullName>
    </recommendedName>
</protein>
<proteinExistence type="predicted"/>
<dbReference type="EMBL" id="LR797479">
    <property type="protein sequence ID" value="CAB4219406.1"/>
    <property type="molecule type" value="Genomic_DNA"/>
</dbReference>